<dbReference type="Gene3D" id="3.40.50.720">
    <property type="entry name" value="NAD(P)-binding Rossmann-like Domain"/>
    <property type="match status" value="1"/>
</dbReference>
<dbReference type="Pfam" id="PF13561">
    <property type="entry name" value="adh_short_C2"/>
    <property type="match status" value="1"/>
</dbReference>
<dbReference type="FunFam" id="3.40.50.720:FF:000084">
    <property type="entry name" value="Short-chain dehydrogenase reductase"/>
    <property type="match status" value="1"/>
</dbReference>
<sequence>MAPEFAGKTALVTGASQGIGLAIAQTLSAQGCRVALNGRNVDRLNAAVVALPGAIAVAGDVSDPAQAKKVVNDALATLGRLDVLVCNVGSGRSVAPGMESFDEWIRVFAVNLWSATNSVEAARHALAQSKGVVVCISSICGLEVVPGAPVTYSAAKAALHAYVRGMARPLGSEGVRINAVAPGNILFDSSVWARRLADDPQAVQTMLARDVPLRRLGTSEEVADLVAFLASSRAAFATGGVWKLDGGQTHD</sequence>
<protein>
    <submittedName>
        <fullName evidence="2">Oxidoreductase</fullName>
    </submittedName>
</protein>
<gene>
    <name evidence="2" type="ORF">RS694_17745</name>
</gene>
<comment type="similarity">
    <text evidence="1">Belongs to the short-chain dehydrogenases/reductases (SDR) family.</text>
</comment>
<reference evidence="2 3" key="1">
    <citation type="submission" date="2017-01" db="EMBL/GenBank/DDBJ databases">
        <authorList>
            <person name="Mah S.A."/>
            <person name="Swanson W.J."/>
            <person name="Moy G.W."/>
            <person name="Vacquier V.D."/>
        </authorList>
    </citation>
    <scope>NUCLEOTIDE SEQUENCE [LARGE SCALE GENOMIC DNA]</scope>
    <source>
        <strain evidence="2 3">DSM 22694</strain>
    </source>
</reference>
<organism evidence="2 3">
    <name type="scientific">Rhodoferax saidenbachensis</name>
    <dbReference type="NCBI Taxonomy" id="1484693"/>
    <lineage>
        <taxon>Bacteria</taxon>
        <taxon>Pseudomonadati</taxon>
        <taxon>Pseudomonadota</taxon>
        <taxon>Betaproteobacteria</taxon>
        <taxon>Burkholderiales</taxon>
        <taxon>Comamonadaceae</taxon>
        <taxon>Rhodoferax</taxon>
    </lineage>
</organism>
<dbReference type="EMBL" id="CP019239">
    <property type="protein sequence ID" value="APW44187.1"/>
    <property type="molecule type" value="Genomic_DNA"/>
</dbReference>
<name>A0A1P8KDR3_9BURK</name>
<dbReference type="eggNOG" id="COG1028">
    <property type="taxonomic scope" value="Bacteria"/>
</dbReference>
<dbReference type="STRING" id="1484693.RS694_17745"/>
<dbReference type="PANTHER" id="PTHR42760:SF135">
    <property type="entry name" value="BLL7886 PROTEIN"/>
    <property type="match status" value="1"/>
</dbReference>
<dbReference type="RefSeq" id="WP_029705329.1">
    <property type="nucleotide sequence ID" value="NZ_CP019239.1"/>
</dbReference>
<evidence type="ECO:0000313" key="3">
    <source>
        <dbReference type="Proteomes" id="UP000186110"/>
    </source>
</evidence>
<dbReference type="SUPFAM" id="SSF51735">
    <property type="entry name" value="NAD(P)-binding Rossmann-fold domains"/>
    <property type="match status" value="1"/>
</dbReference>
<dbReference type="Proteomes" id="UP000186110">
    <property type="component" value="Chromosome"/>
</dbReference>
<dbReference type="CDD" id="cd05233">
    <property type="entry name" value="SDR_c"/>
    <property type="match status" value="1"/>
</dbReference>
<evidence type="ECO:0000256" key="1">
    <source>
        <dbReference type="ARBA" id="ARBA00006484"/>
    </source>
</evidence>
<proteinExistence type="inferred from homology"/>
<dbReference type="GO" id="GO:0016616">
    <property type="term" value="F:oxidoreductase activity, acting on the CH-OH group of donors, NAD or NADP as acceptor"/>
    <property type="evidence" value="ECO:0007669"/>
    <property type="project" value="TreeGrafter"/>
</dbReference>
<dbReference type="GO" id="GO:0030497">
    <property type="term" value="P:fatty acid elongation"/>
    <property type="evidence" value="ECO:0007669"/>
    <property type="project" value="TreeGrafter"/>
</dbReference>
<dbReference type="KEGG" id="rsb:RS694_17745"/>
<evidence type="ECO:0000313" key="2">
    <source>
        <dbReference type="EMBL" id="APW44187.1"/>
    </source>
</evidence>
<dbReference type="PANTHER" id="PTHR42760">
    <property type="entry name" value="SHORT-CHAIN DEHYDROGENASES/REDUCTASES FAMILY MEMBER"/>
    <property type="match status" value="1"/>
</dbReference>
<dbReference type="InterPro" id="IPR036291">
    <property type="entry name" value="NAD(P)-bd_dom_sf"/>
</dbReference>
<dbReference type="InterPro" id="IPR002347">
    <property type="entry name" value="SDR_fam"/>
</dbReference>
<dbReference type="PRINTS" id="PR00081">
    <property type="entry name" value="GDHRDH"/>
</dbReference>
<dbReference type="AlphaFoldDB" id="A0A1P8KDR3"/>
<dbReference type="PRINTS" id="PR00080">
    <property type="entry name" value="SDRFAMILY"/>
</dbReference>
<keyword evidence="3" id="KW-1185">Reference proteome</keyword>
<accession>A0A1P8KDR3</accession>